<dbReference type="InterPro" id="IPR009080">
    <property type="entry name" value="tRNAsynth_Ia_anticodon-bd"/>
</dbReference>
<dbReference type="InterPro" id="IPR009008">
    <property type="entry name" value="Val/Leu/Ile-tRNA-synth_edit"/>
</dbReference>
<dbReference type="FunFam" id="3.40.50.620:FF:000078">
    <property type="entry name" value="Valine--tRNA ligase, mitochondrial"/>
    <property type="match status" value="1"/>
</dbReference>
<comment type="similarity">
    <text evidence="2 12">Belongs to the class-I aminoacyl-tRNA synthetase family.</text>
</comment>
<comment type="subcellular location">
    <subcellularLocation>
        <location evidence="1">Cytoplasm</location>
    </subcellularLocation>
</comment>
<evidence type="ECO:0000256" key="9">
    <source>
        <dbReference type="ARBA" id="ARBA00023146"/>
    </source>
</evidence>
<evidence type="ECO:0000313" key="15">
    <source>
        <dbReference type="EMBL" id="KAK0177388.1"/>
    </source>
</evidence>
<dbReference type="PRINTS" id="PR00986">
    <property type="entry name" value="TRNASYNTHVAL"/>
</dbReference>
<accession>A0AA39FXB1</accession>
<dbReference type="GO" id="GO:0002161">
    <property type="term" value="F:aminoacyl-tRNA deacylase activity"/>
    <property type="evidence" value="ECO:0007669"/>
    <property type="project" value="InterPro"/>
</dbReference>
<keyword evidence="4" id="KW-0963">Cytoplasm</keyword>
<dbReference type="NCBIfam" id="TIGR00422">
    <property type="entry name" value="valS"/>
    <property type="match status" value="1"/>
</dbReference>
<dbReference type="InterPro" id="IPR014729">
    <property type="entry name" value="Rossmann-like_a/b/a_fold"/>
</dbReference>
<proteinExistence type="inferred from homology"/>
<dbReference type="Gene3D" id="3.40.50.620">
    <property type="entry name" value="HUPs"/>
    <property type="match status" value="2"/>
</dbReference>
<dbReference type="CDD" id="cd00817">
    <property type="entry name" value="ValRS_core"/>
    <property type="match status" value="1"/>
</dbReference>
<evidence type="ECO:0000256" key="11">
    <source>
        <dbReference type="ARBA" id="ARBA00047552"/>
    </source>
</evidence>
<evidence type="ECO:0000256" key="2">
    <source>
        <dbReference type="ARBA" id="ARBA00005594"/>
    </source>
</evidence>
<reference evidence="15" key="2">
    <citation type="submission" date="2023-03" db="EMBL/GenBank/DDBJ databases">
        <authorList>
            <person name="Inwood S.N."/>
            <person name="Skelly J.G."/>
            <person name="Guhlin J."/>
            <person name="Harrop T.W.R."/>
            <person name="Goldson S.G."/>
            <person name="Dearden P.K."/>
        </authorList>
    </citation>
    <scope>NUCLEOTIDE SEQUENCE</scope>
    <source>
        <strain evidence="15">Irish</strain>
        <tissue evidence="15">Whole body</tissue>
    </source>
</reference>
<evidence type="ECO:0000256" key="8">
    <source>
        <dbReference type="ARBA" id="ARBA00022917"/>
    </source>
</evidence>
<dbReference type="SUPFAM" id="SSF52374">
    <property type="entry name" value="Nucleotidylyl transferase"/>
    <property type="match status" value="1"/>
</dbReference>
<protein>
    <recommendedName>
        <fullName evidence="3">valine--tRNA ligase</fullName>
        <ecNumber evidence="3">6.1.1.9</ecNumber>
    </recommendedName>
    <alternativeName>
        <fullName evidence="10">Valyl-tRNA synthetase</fullName>
    </alternativeName>
</protein>
<dbReference type="Gene3D" id="3.90.740.10">
    <property type="entry name" value="Valyl/Leucyl/Isoleucyl-tRNA synthetase, editing domain"/>
    <property type="match status" value="1"/>
</dbReference>
<gene>
    <name evidence="15" type="ORF">PV328_001447</name>
</gene>
<dbReference type="GO" id="GO:0005524">
    <property type="term" value="F:ATP binding"/>
    <property type="evidence" value="ECO:0007669"/>
    <property type="project" value="UniProtKB-KW"/>
</dbReference>
<comment type="caution">
    <text evidence="15">The sequence shown here is derived from an EMBL/GenBank/DDBJ whole genome shotgun (WGS) entry which is preliminary data.</text>
</comment>
<organism evidence="15 16">
    <name type="scientific">Microctonus aethiopoides</name>
    <dbReference type="NCBI Taxonomy" id="144406"/>
    <lineage>
        <taxon>Eukaryota</taxon>
        <taxon>Metazoa</taxon>
        <taxon>Ecdysozoa</taxon>
        <taxon>Arthropoda</taxon>
        <taxon>Hexapoda</taxon>
        <taxon>Insecta</taxon>
        <taxon>Pterygota</taxon>
        <taxon>Neoptera</taxon>
        <taxon>Endopterygota</taxon>
        <taxon>Hymenoptera</taxon>
        <taxon>Apocrita</taxon>
        <taxon>Ichneumonoidea</taxon>
        <taxon>Braconidae</taxon>
        <taxon>Euphorinae</taxon>
        <taxon>Microctonus</taxon>
    </lineage>
</organism>
<evidence type="ECO:0000256" key="4">
    <source>
        <dbReference type="ARBA" id="ARBA00022490"/>
    </source>
</evidence>
<keyword evidence="16" id="KW-1185">Reference proteome</keyword>
<feature type="domain" description="Methionyl/Valyl/Leucyl/Isoleucyl-tRNA synthetase anticodon-binding" evidence="14">
    <location>
        <begin position="693"/>
        <end position="844"/>
    </location>
</feature>
<name>A0AA39FXB1_9HYME</name>
<sequence length="966" mass="112184">MNVNKLNKSRRIIKLYRNYCRKLNEERIADFPSTYTSKGVVHYWNDVWENQQLFSSNKEIISLKMILPPPNVTGVLHLGHALTVTIQDILARWHRMKGDSVLWVPGLDHAGIATQAAVEKYLLATKNITRHDIGREEFLGYVEQWKNEKGNKINDQLRSLGASLDWSKEYFTMSEDHKNAVIKAFIMLYERDLLYRSNDLVNWCPTLRSTLSDIEVDFLEVNVKTDLQIPGYHKKIPFGQIIDIAYKLKDSQEELIVSTTRVESMPGDVAIAVHPDDPRYSHYIGQQVWHPLRETFIPVIQDTAVKQDFGTGAVKITPAHDRLDLEIAQRHGLELINVIDEDGKMSKNTKTFAGLPRFEARKKILDHLSNIGALKQIKDHSMSIPICSRSGDVIEYMVKEQWFLKTKKMAERAINAVKNKEIKIQPDRYEELWFDKLNNIRDWCISRQLWWGHRIPAYSGWNGKEKRWIAAQNIEQARELLKKKYGNDFNNIEHDNDVLDTWFSAALLPLTAMGWPNEKYSKYYPLDLMETGHDILFFWVARMAMLSTELVGKFPFKEVLLHGIVCDSQGKKMSKSRGNVILPEYVIDGISRDDLNAKAQDNFSIGILSKPELKRTIAVNSKMFPEGISECGIDALRFTLCAHNIKNEKINFNVIECRTNKFFCNKIWQACRYILLVTDESDVDKPDCLSIIDQWILSRLTMMVEIVNESFEQRNFYKAIAAIKQFFYYEFCDFYLEATKIGLQNGDKNIAQSHQYTLIKCADVSLRTIAPIMPYMSEELYNQLGKKISAFPKFSSIMMASYPTVKEISERNEELETQINVILKVILTIRNILNHVNKKSIREVHIVLNETKDLRFYTDNINLITATTRIKDLKILSSNNYSIHEESICTTEADCRLYYLLTDNDVSIQVKKNIEDKRLQIERKIEKLVNLTSNSYDSHSHNEDQTNNELRIKRLQQELHKYPKFV</sequence>
<dbReference type="SUPFAM" id="SSF47323">
    <property type="entry name" value="Anticodon-binding domain of a subclass of class I aminoacyl-tRNA synthetases"/>
    <property type="match status" value="1"/>
</dbReference>
<dbReference type="InterPro" id="IPR002303">
    <property type="entry name" value="Valyl-tRNA_ligase"/>
</dbReference>
<dbReference type="GO" id="GO:0006438">
    <property type="term" value="P:valyl-tRNA aminoacylation"/>
    <property type="evidence" value="ECO:0007669"/>
    <property type="project" value="InterPro"/>
</dbReference>
<feature type="domain" description="Aminoacyl-tRNA synthetase class Ia" evidence="13">
    <location>
        <begin position="45"/>
        <end position="645"/>
    </location>
</feature>
<evidence type="ECO:0000256" key="12">
    <source>
        <dbReference type="RuleBase" id="RU363035"/>
    </source>
</evidence>
<evidence type="ECO:0000256" key="5">
    <source>
        <dbReference type="ARBA" id="ARBA00022598"/>
    </source>
</evidence>
<keyword evidence="7 12" id="KW-0067">ATP-binding</keyword>
<dbReference type="Gene3D" id="1.10.730.10">
    <property type="entry name" value="Isoleucyl-tRNA Synthetase, Domain 1"/>
    <property type="match status" value="1"/>
</dbReference>
<evidence type="ECO:0000259" key="14">
    <source>
        <dbReference type="Pfam" id="PF08264"/>
    </source>
</evidence>
<keyword evidence="6 12" id="KW-0547">Nucleotide-binding</keyword>
<dbReference type="FunFam" id="3.40.50.620:FF:000020">
    <property type="entry name" value="Valine--tRNA ligase, mitochondrial"/>
    <property type="match status" value="1"/>
</dbReference>
<evidence type="ECO:0000259" key="13">
    <source>
        <dbReference type="Pfam" id="PF00133"/>
    </source>
</evidence>
<dbReference type="CDD" id="cd07962">
    <property type="entry name" value="Anticodon_Ia_Val"/>
    <property type="match status" value="1"/>
</dbReference>
<keyword evidence="9 12" id="KW-0030">Aminoacyl-tRNA synthetase</keyword>
<dbReference type="GO" id="GO:0005829">
    <property type="term" value="C:cytosol"/>
    <property type="evidence" value="ECO:0007669"/>
    <property type="project" value="TreeGrafter"/>
</dbReference>
<dbReference type="EC" id="6.1.1.9" evidence="3"/>
<dbReference type="PANTHER" id="PTHR11946:SF109">
    <property type="entry name" value="VALINE--TRNA LIGASE"/>
    <property type="match status" value="1"/>
</dbReference>
<evidence type="ECO:0000256" key="1">
    <source>
        <dbReference type="ARBA" id="ARBA00004496"/>
    </source>
</evidence>
<evidence type="ECO:0000313" key="16">
    <source>
        <dbReference type="Proteomes" id="UP001168990"/>
    </source>
</evidence>
<dbReference type="InterPro" id="IPR002300">
    <property type="entry name" value="aa-tRNA-synth_Ia"/>
</dbReference>
<dbReference type="NCBIfam" id="NF004349">
    <property type="entry name" value="PRK05729.1"/>
    <property type="match status" value="1"/>
</dbReference>
<dbReference type="PROSITE" id="PS00178">
    <property type="entry name" value="AA_TRNA_LIGASE_I"/>
    <property type="match status" value="1"/>
</dbReference>
<evidence type="ECO:0000256" key="7">
    <source>
        <dbReference type="ARBA" id="ARBA00022840"/>
    </source>
</evidence>
<dbReference type="EMBL" id="JAQQBS010000001">
    <property type="protein sequence ID" value="KAK0177388.1"/>
    <property type="molecule type" value="Genomic_DNA"/>
</dbReference>
<dbReference type="Pfam" id="PF08264">
    <property type="entry name" value="Anticodon_1"/>
    <property type="match status" value="1"/>
</dbReference>
<evidence type="ECO:0000256" key="10">
    <source>
        <dbReference type="ARBA" id="ARBA00029936"/>
    </source>
</evidence>
<evidence type="ECO:0000256" key="3">
    <source>
        <dbReference type="ARBA" id="ARBA00013169"/>
    </source>
</evidence>
<dbReference type="PANTHER" id="PTHR11946">
    <property type="entry name" value="VALYL-TRNA SYNTHETASES"/>
    <property type="match status" value="1"/>
</dbReference>
<dbReference type="GO" id="GO:0004832">
    <property type="term" value="F:valine-tRNA ligase activity"/>
    <property type="evidence" value="ECO:0007669"/>
    <property type="project" value="UniProtKB-EC"/>
</dbReference>
<dbReference type="InterPro" id="IPR001412">
    <property type="entry name" value="aa-tRNA-synth_I_CS"/>
</dbReference>
<dbReference type="Proteomes" id="UP001168990">
    <property type="component" value="Unassembled WGS sequence"/>
</dbReference>
<dbReference type="FunFam" id="3.90.740.10:FF:000005">
    <property type="entry name" value="Valine--tRNA ligase, mitochondrial"/>
    <property type="match status" value="1"/>
</dbReference>
<dbReference type="AlphaFoldDB" id="A0AA39FXB1"/>
<reference evidence="15" key="1">
    <citation type="journal article" date="2023" name="bioRxiv">
        <title>Scaffold-level genome assemblies of two parasitoid biocontrol wasps reveal the parthenogenesis mechanism and an associated novel virus.</title>
        <authorList>
            <person name="Inwood S."/>
            <person name="Skelly J."/>
            <person name="Guhlin J."/>
            <person name="Harrop T."/>
            <person name="Goldson S."/>
            <person name="Dearden P."/>
        </authorList>
    </citation>
    <scope>NUCLEOTIDE SEQUENCE</scope>
    <source>
        <strain evidence="15">Irish</strain>
        <tissue evidence="15">Whole body</tissue>
    </source>
</reference>
<dbReference type="Pfam" id="PF00133">
    <property type="entry name" value="tRNA-synt_1"/>
    <property type="match status" value="1"/>
</dbReference>
<dbReference type="InterPro" id="IPR013155">
    <property type="entry name" value="M/V/L/I-tRNA-synth_anticd-bd"/>
</dbReference>
<keyword evidence="5 12" id="KW-0436">Ligase</keyword>
<keyword evidence="8 12" id="KW-0648">Protein biosynthesis</keyword>
<dbReference type="InterPro" id="IPR033705">
    <property type="entry name" value="Anticodon_Ia_Val"/>
</dbReference>
<evidence type="ECO:0000256" key="6">
    <source>
        <dbReference type="ARBA" id="ARBA00022741"/>
    </source>
</evidence>
<dbReference type="SUPFAM" id="SSF50677">
    <property type="entry name" value="ValRS/IleRS/LeuRS editing domain"/>
    <property type="match status" value="1"/>
</dbReference>
<comment type="catalytic activity">
    <reaction evidence="11">
        <text>tRNA(Val) + L-valine + ATP = L-valyl-tRNA(Val) + AMP + diphosphate</text>
        <dbReference type="Rhea" id="RHEA:10704"/>
        <dbReference type="Rhea" id="RHEA-COMP:9672"/>
        <dbReference type="Rhea" id="RHEA-COMP:9708"/>
        <dbReference type="ChEBI" id="CHEBI:30616"/>
        <dbReference type="ChEBI" id="CHEBI:33019"/>
        <dbReference type="ChEBI" id="CHEBI:57762"/>
        <dbReference type="ChEBI" id="CHEBI:78442"/>
        <dbReference type="ChEBI" id="CHEBI:78537"/>
        <dbReference type="ChEBI" id="CHEBI:456215"/>
        <dbReference type="EC" id="6.1.1.9"/>
    </reaction>
</comment>